<evidence type="ECO:0000313" key="1">
    <source>
        <dbReference type="EMBL" id="HIU50527.1"/>
    </source>
</evidence>
<accession>A0A9D1S8K9</accession>
<protein>
    <submittedName>
        <fullName evidence="1">Uncharacterized protein</fullName>
    </submittedName>
</protein>
<comment type="caution">
    <text evidence="1">The sequence shown here is derived from an EMBL/GenBank/DDBJ whole genome shotgun (WGS) entry which is preliminary data.</text>
</comment>
<name>A0A9D1S8K9_9FIRM</name>
<reference evidence="1" key="2">
    <citation type="journal article" date="2021" name="PeerJ">
        <title>Extensive microbial diversity within the chicken gut microbiome revealed by metagenomics and culture.</title>
        <authorList>
            <person name="Gilroy R."/>
            <person name="Ravi A."/>
            <person name="Getino M."/>
            <person name="Pursley I."/>
            <person name="Horton D.L."/>
            <person name="Alikhan N.F."/>
            <person name="Baker D."/>
            <person name="Gharbi K."/>
            <person name="Hall N."/>
            <person name="Watson M."/>
            <person name="Adriaenssens E.M."/>
            <person name="Foster-Nyarko E."/>
            <person name="Jarju S."/>
            <person name="Secka A."/>
            <person name="Antonio M."/>
            <person name="Oren A."/>
            <person name="Chaudhuri R.R."/>
            <person name="La Ragione R."/>
            <person name="Hildebrand F."/>
            <person name="Pallen M.J."/>
        </authorList>
    </citation>
    <scope>NUCLEOTIDE SEQUENCE</scope>
    <source>
        <strain evidence="1">ChiGjej1B1-1684</strain>
    </source>
</reference>
<sequence length="47" mass="5518">MDKSTEKNFLSKFKELNSENKKYIIAIQQALVFAQEREKDPNEKKAS</sequence>
<dbReference type="Proteomes" id="UP000824118">
    <property type="component" value="Unassembled WGS sequence"/>
</dbReference>
<dbReference type="AlphaFoldDB" id="A0A9D1S8K9"/>
<gene>
    <name evidence="1" type="ORF">IAD22_05890</name>
</gene>
<proteinExistence type="predicted"/>
<organism evidence="1 2">
    <name type="scientific">Candidatus Limousia pullorum</name>
    <dbReference type="NCBI Taxonomy" id="2840860"/>
    <lineage>
        <taxon>Bacteria</taxon>
        <taxon>Bacillati</taxon>
        <taxon>Bacillota</taxon>
        <taxon>Clostridia</taxon>
        <taxon>Eubacteriales</taxon>
        <taxon>Oscillospiraceae</taxon>
        <taxon>Oscillospiraceae incertae sedis</taxon>
        <taxon>Candidatus Limousia</taxon>
    </lineage>
</organism>
<evidence type="ECO:0000313" key="2">
    <source>
        <dbReference type="Proteomes" id="UP000824118"/>
    </source>
</evidence>
<dbReference type="EMBL" id="DVNG01000086">
    <property type="protein sequence ID" value="HIU50527.1"/>
    <property type="molecule type" value="Genomic_DNA"/>
</dbReference>
<reference evidence="1" key="1">
    <citation type="submission" date="2020-10" db="EMBL/GenBank/DDBJ databases">
        <authorList>
            <person name="Gilroy R."/>
        </authorList>
    </citation>
    <scope>NUCLEOTIDE SEQUENCE</scope>
    <source>
        <strain evidence="1">ChiGjej1B1-1684</strain>
    </source>
</reference>